<accession>A0A8S9XZ21</accession>
<keyword evidence="7" id="KW-0915">Sodium</keyword>
<evidence type="ECO:0000256" key="2">
    <source>
        <dbReference type="ARBA" id="ARBA00007193"/>
    </source>
</evidence>
<evidence type="ECO:0000256" key="9">
    <source>
        <dbReference type="ARBA" id="ARBA00023136"/>
    </source>
</evidence>
<proteinExistence type="inferred from homology"/>
<evidence type="ECO:0000256" key="12">
    <source>
        <dbReference type="RuleBase" id="RU000679"/>
    </source>
</evidence>
<evidence type="ECO:0000256" key="8">
    <source>
        <dbReference type="ARBA" id="ARBA00023065"/>
    </source>
</evidence>
<evidence type="ECO:0000256" key="5">
    <source>
        <dbReference type="ARBA" id="ARBA00022692"/>
    </source>
</evidence>
<dbReference type="PANTHER" id="PTHR11690">
    <property type="entry name" value="AMILORIDE-SENSITIVE SODIUM CHANNEL-RELATED"/>
    <property type="match status" value="1"/>
</dbReference>
<evidence type="ECO:0000313" key="14">
    <source>
        <dbReference type="EMBL" id="KAF6213528.1"/>
    </source>
</evidence>
<dbReference type="Gene3D" id="2.60.470.10">
    <property type="entry name" value="Acid-sensing ion channels like domains"/>
    <property type="match status" value="1"/>
</dbReference>
<dbReference type="OrthoDB" id="5874059at2759"/>
<protein>
    <recommendedName>
        <fullName evidence="16">Pickpocket protein 28</fullName>
    </recommendedName>
</protein>
<evidence type="ECO:0000256" key="11">
    <source>
        <dbReference type="ARBA" id="ARBA00023303"/>
    </source>
</evidence>
<feature type="transmembrane region" description="Helical" evidence="13">
    <location>
        <begin position="807"/>
        <end position="833"/>
    </location>
</feature>
<comment type="similarity">
    <text evidence="2 12">Belongs to the amiloride-sensitive sodium channel (TC 1.A.6) family.</text>
</comment>
<dbReference type="Gene3D" id="1.10.287.770">
    <property type="entry name" value="YojJ-like"/>
    <property type="match status" value="1"/>
</dbReference>
<evidence type="ECO:0000313" key="15">
    <source>
        <dbReference type="Proteomes" id="UP000466442"/>
    </source>
</evidence>
<evidence type="ECO:0008006" key="16">
    <source>
        <dbReference type="Google" id="ProtNLM"/>
    </source>
</evidence>
<evidence type="ECO:0000256" key="4">
    <source>
        <dbReference type="ARBA" id="ARBA00022461"/>
    </source>
</evidence>
<evidence type="ECO:0000256" key="13">
    <source>
        <dbReference type="SAM" id="Phobius"/>
    </source>
</evidence>
<reference evidence="14" key="1">
    <citation type="journal article" date="2021" name="Mol. Ecol. Resour.">
        <title>Apolygus lucorum genome provides insights into omnivorousness and mesophyll feeding.</title>
        <authorList>
            <person name="Liu Y."/>
            <person name="Liu H."/>
            <person name="Wang H."/>
            <person name="Huang T."/>
            <person name="Liu B."/>
            <person name="Yang B."/>
            <person name="Yin L."/>
            <person name="Li B."/>
            <person name="Zhang Y."/>
            <person name="Zhang S."/>
            <person name="Jiang F."/>
            <person name="Zhang X."/>
            <person name="Ren Y."/>
            <person name="Wang B."/>
            <person name="Wang S."/>
            <person name="Lu Y."/>
            <person name="Wu K."/>
            <person name="Fan W."/>
            <person name="Wang G."/>
        </authorList>
    </citation>
    <scope>NUCLEOTIDE SEQUENCE</scope>
    <source>
        <strain evidence="14">12Hb</strain>
    </source>
</reference>
<dbReference type="EMBL" id="WIXP02000003">
    <property type="protein sequence ID" value="KAF6213528.1"/>
    <property type="molecule type" value="Genomic_DNA"/>
</dbReference>
<evidence type="ECO:0000256" key="7">
    <source>
        <dbReference type="ARBA" id="ARBA00023053"/>
    </source>
</evidence>
<evidence type="ECO:0000256" key="1">
    <source>
        <dbReference type="ARBA" id="ARBA00004141"/>
    </source>
</evidence>
<dbReference type="PRINTS" id="PR01078">
    <property type="entry name" value="AMINACHANNEL"/>
</dbReference>
<dbReference type="InterPro" id="IPR001873">
    <property type="entry name" value="ENaC"/>
</dbReference>
<keyword evidence="9 13" id="KW-0472">Membrane</keyword>
<keyword evidence="11 12" id="KW-0407">Ion channel</keyword>
<keyword evidence="8 12" id="KW-0406">Ion transport</keyword>
<dbReference type="PANTHER" id="PTHR11690:SF300">
    <property type="entry name" value="PICKPOCKET PROTEIN 19"/>
    <property type="match status" value="1"/>
</dbReference>
<keyword evidence="15" id="KW-1185">Reference proteome</keyword>
<dbReference type="Pfam" id="PF00858">
    <property type="entry name" value="ASC"/>
    <property type="match status" value="3"/>
</dbReference>
<evidence type="ECO:0000256" key="10">
    <source>
        <dbReference type="ARBA" id="ARBA00023201"/>
    </source>
</evidence>
<evidence type="ECO:0000256" key="6">
    <source>
        <dbReference type="ARBA" id="ARBA00022989"/>
    </source>
</evidence>
<sequence>MYFIYCNIYYDYRVHRSFVGFNLWMKFVNAPIHNVIANIHYPLTSLIFPAVTLCPVNRINRTRAIDVLNRHTSTWAINRTINLDPILDALTVMKYPSYYNMERHLKQAEDSWDVFKTLDLTDFFLQVLEIELTPIVFEADSTIESISRQERMCLFPEERRLSFHNYYSEPNCLLECRHKFISDSCNCQPPMYFDSSLKYNSCSFPDLMCISNLSSQGKIRASATGGYCTEEQECPDCTCMPSCHRLQHDFKTRNNILTIFKGNERQGILEIHYSNLGAIKYQTQLTFSVEELLIAIGAGNPRQVTRVPHFFLTSTAVSTLVMEIGHLNRRKARRAEKRSLACSYKRGRKNEKTAALLREYVQTSTIHGIQHIFREGETFCHSFTWAVLWILCVSGAVYVAYNSWKSNVNNPIAITITNTQYPLERVWFPAVVLCPSNKIILQKANEYISLHVRDKTVMNDSSLVDFYKSLALLQHPLYFQMDNLLENCKYLLPKLANINITALMYYSLPKCEDLFTFCYWQGNVASCCQDLFSLQRSEEGFCYSFNSLTSEGINSTCKYFDAHNDLYKGCELAKIITFGPSTGLQVYFKILDPKKYPSLDFTGGPKLKVQVFHPNDFPEPGIFNLVPINGYNKLTVEIKPTVTKSTESIKRLSVEDRGCIFKEEVGKSKITRSFSQASCLLECRMAYMLRKCYCLPYYFNRLQNESAPICSSLQLPCIVNISSDIKNYRPPIGFTSFLKSESLQTLSCNHCSHTCNEVTYDVDLDSTMELHTSNGRQEAFDGFIDIYYRTPGAVQYTRDVTYDFFKILANIGGIGGLFLGGSILSITEIIYWFTKAGLAFFWPDNKLERKTGSSKQPFTKHQMQY</sequence>
<gene>
    <name evidence="14" type="ORF">GE061_011248</name>
</gene>
<dbReference type="GO" id="GO:0015280">
    <property type="term" value="F:ligand-gated sodium channel activity"/>
    <property type="evidence" value="ECO:0007669"/>
    <property type="project" value="TreeGrafter"/>
</dbReference>
<keyword evidence="4 12" id="KW-0894">Sodium channel</keyword>
<dbReference type="GO" id="GO:0005886">
    <property type="term" value="C:plasma membrane"/>
    <property type="evidence" value="ECO:0007669"/>
    <property type="project" value="TreeGrafter"/>
</dbReference>
<comment type="caution">
    <text evidence="14">The sequence shown here is derived from an EMBL/GenBank/DDBJ whole genome shotgun (WGS) entry which is preliminary data.</text>
</comment>
<keyword evidence="5 12" id="KW-0812">Transmembrane</keyword>
<name>A0A8S9XZ21_APOLU</name>
<keyword evidence="3 12" id="KW-0813">Transport</keyword>
<keyword evidence="6 13" id="KW-1133">Transmembrane helix</keyword>
<organism evidence="14 15">
    <name type="scientific">Apolygus lucorum</name>
    <name type="common">Small green plant bug</name>
    <name type="synonym">Lygocoris lucorum</name>
    <dbReference type="NCBI Taxonomy" id="248454"/>
    <lineage>
        <taxon>Eukaryota</taxon>
        <taxon>Metazoa</taxon>
        <taxon>Ecdysozoa</taxon>
        <taxon>Arthropoda</taxon>
        <taxon>Hexapoda</taxon>
        <taxon>Insecta</taxon>
        <taxon>Pterygota</taxon>
        <taxon>Neoptera</taxon>
        <taxon>Paraneoptera</taxon>
        <taxon>Hemiptera</taxon>
        <taxon>Heteroptera</taxon>
        <taxon>Panheteroptera</taxon>
        <taxon>Cimicomorpha</taxon>
        <taxon>Miridae</taxon>
        <taxon>Mirini</taxon>
        <taxon>Apolygus</taxon>
    </lineage>
</organism>
<dbReference type="AlphaFoldDB" id="A0A8S9XZ21"/>
<dbReference type="Proteomes" id="UP000466442">
    <property type="component" value="Unassembled WGS sequence"/>
</dbReference>
<comment type="subcellular location">
    <subcellularLocation>
        <location evidence="1">Membrane</location>
        <topology evidence="1">Multi-pass membrane protein</topology>
    </subcellularLocation>
</comment>
<keyword evidence="10 12" id="KW-0739">Sodium transport</keyword>
<evidence type="ECO:0000256" key="3">
    <source>
        <dbReference type="ARBA" id="ARBA00022448"/>
    </source>
</evidence>